<dbReference type="GO" id="GO:0005886">
    <property type="term" value="C:plasma membrane"/>
    <property type="evidence" value="ECO:0007669"/>
    <property type="project" value="TreeGrafter"/>
</dbReference>
<dbReference type="InterPro" id="IPR002293">
    <property type="entry name" value="AA/rel_permease1"/>
</dbReference>
<dbReference type="Gene3D" id="1.20.1740.10">
    <property type="entry name" value="Amino acid/polyamine transporter I"/>
    <property type="match status" value="1"/>
</dbReference>
<dbReference type="PANTHER" id="PTHR43243:SF105">
    <property type="entry name" value="CATIONIC AMINO ACID TRANSPORTER C-TERMINAL DOMAIN-CONTAINING PROTEIN"/>
    <property type="match status" value="1"/>
</dbReference>
<protein>
    <submittedName>
        <fullName evidence="6">Cationic amino acid transporter 2</fullName>
    </submittedName>
</protein>
<comment type="caution">
    <text evidence="6">The sequence shown here is derived from an EMBL/GenBank/DDBJ whole genome shotgun (WGS) entry which is preliminary data.</text>
</comment>
<evidence type="ECO:0000313" key="7">
    <source>
        <dbReference type="Proteomes" id="UP000440578"/>
    </source>
</evidence>
<accession>A0A6A4WIQ3</accession>
<evidence type="ECO:0000256" key="1">
    <source>
        <dbReference type="ARBA" id="ARBA00004141"/>
    </source>
</evidence>
<proteinExistence type="predicted"/>
<keyword evidence="7" id="KW-1185">Reference proteome</keyword>
<keyword evidence="3 5" id="KW-1133">Transmembrane helix</keyword>
<dbReference type="Proteomes" id="UP000440578">
    <property type="component" value="Unassembled WGS sequence"/>
</dbReference>
<keyword evidence="4 5" id="KW-0472">Membrane</keyword>
<dbReference type="GO" id="GO:0061459">
    <property type="term" value="F:L-arginine transmembrane transporter activity"/>
    <property type="evidence" value="ECO:0007669"/>
    <property type="project" value="TreeGrafter"/>
</dbReference>
<evidence type="ECO:0000256" key="2">
    <source>
        <dbReference type="ARBA" id="ARBA00022692"/>
    </source>
</evidence>
<dbReference type="PANTHER" id="PTHR43243">
    <property type="entry name" value="INNER MEMBRANE TRANSPORTER YGJI-RELATED"/>
    <property type="match status" value="1"/>
</dbReference>
<dbReference type="GO" id="GO:0097638">
    <property type="term" value="P:L-arginine import across plasma membrane"/>
    <property type="evidence" value="ECO:0007669"/>
    <property type="project" value="TreeGrafter"/>
</dbReference>
<gene>
    <name evidence="6" type="primary">SLC7A2</name>
    <name evidence="6" type="ORF">FJT64_024395</name>
</gene>
<dbReference type="EMBL" id="VIIS01000923">
    <property type="protein sequence ID" value="KAF0303674.1"/>
    <property type="molecule type" value="Genomic_DNA"/>
</dbReference>
<evidence type="ECO:0000256" key="3">
    <source>
        <dbReference type="ARBA" id="ARBA00022989"/>
    </source>
</evidence>
<comment type="subcellular location">
    <subcellularLocation>
        <location evidence="1">Membrane</location>
        <topology evidence="1">Multi-pass membrane protein</topology>
    </subcellularLocation>
</comment>
<evidence type="ECO:0000313" key="6">
    <source>
        <dbReference type="EMBL" id="KAF0303674.1"/>
    </source>
</evidence>
<reference evidence="6 7" key="1">
    <citation type="submission" date="2019-07" db="EMBL/GenBank/DDBJ databases">
        <title>Draft genome assembly of a fouling barnacle, Amphibalanus amphitrite (Darwin, 1854): The first reference genome for Thecostraca.</title>
        <authorList>
            <person name="Kim W."/>
        </authorList>
    </citation>
    <scope>NUCLEOTIDE SEQUENCE [LARGE SCALE GENOMIC DNA]</scope>
    <source>
        <strain evidence="6">SNU_AA5</strain>
        <tissue evidence="6">Soma without cirri and trophi</tissue>
    </source>
</reference>
<dbReference type="GO" id="GO:0000064">
    <property type="term" value="F:L-ornithine transmembrane transporter activity"/>
    <property type="evidence" value="ECO:0007669"/>
    <property type="project" value="TreeGrafter"/>
</dbReference>
<dbReference type="AlphaFoldDB" id="A0A6A4WIQ3"/>
<feature type="transmembrane region" description="Helical" evidence="5">
    <location>
        <begin position="29"/>
        <end position="52"/>
    </location>
</feature>
<keyword evidence="2 5" id="KW-0812">Transmembrane</keyword>
<dbReference type="Pfam" id="PF13520">
    <property type="entry name" value="AA_permease_2"/>
    <property type="match status" value="1"/>
</dbReference>
<evidence type="ECO:0000256" key="5">
    <source>
        <dbReference type="SAM" id="Phobius"/>
    </source>
</evidence>
<feature type="transmembrane region" description="Helical" evidence="5">
    <location>
        <begin position="64"/>
        <end position="83"/>
    </location>
</feature>
<feature type="transmembrane region" description="Helical" evidence="5">
    <location>
        <begin position="95"/>
        <end position="116"/>
    </location>
</feature>
<dbReference type="OrthoDB" id="3900342at2759"/>
<name>A0A6A4WIQ3_AMPAM</name>
<sequence>MASGGLMSTLMRRKAVEEDHMADTSLARVLGLVDLCCLAVGSTLGLGIYVLAGDVAKTEAGPAVVISFLVAAIASLFAALCYAEFAARVPKAGSAYVYSYVCVGEFVAFVIGWNLILEYVIDQWKHDKSVTARLYFRKQQSISH</sequence>
<dbReference type="GO" id="GO:0015189">
    <property type="term" value="F:L-lysine transmembrane transporter activity"/>
    <property type="evidence" value="ECO:0007669"/>
    <property type="project" value="TreeGrafter"/>
</dbReference>
<evidence type="ECO:0000256" key="4">
    <source>
        <dbReference type="ARBA" id="ARBA00023136"/>
    </source>
</evidence>
<organism evidence="6 7">
    <name type="scientific">Amphibalanus amphitrite</name>
    <name type="common">Striped barnacle</name>
    <name type="synonym">Balanus amphitrite</name>
    <dbReference type="NCBI Taxonomy" id="1232801"/>
    <lineage>
        <taxon>Eukaryota</taxon>
        <taxon>Metazoa</taxon>
        <taxon>Ecdysozoa</taxon>
        <taxon>Arthropoda</taxon>
        <taxon>Crustacea</taxon>
        <taxon>Multicrustacea</taxon>
        <taxon>Cirripedia</taxon>
        <taxon>Thoracica</taxon>
        <taxon>Thoracicalcarea</taxon>
        <taxon>Balanomorpha</taxon>
        <taxon>Balanoidea</taxon>
        <taxon>Balanidae</taxon>
        <taxon>Amphibalaninae</taxon>
        <taxon>Amphibalanus</taxon>
    </lineage>
</organism>